<keyword evidence="6" id="KW-1185">Reference proteome</keyword>
<dbReference type="Pfam" id="PF02269">
    <property type="entry name" value="TFIID-18kDa"/>
    <property type="match status" value="1"/>
</dbReference>
<comment type="similarity">
    <text evidence="5">Belongs to the SPT3 family.</text>
</comment>
<reference evidence="7 8" key="1">
    <citation type="submission" date="2025-04" db="UniProtKB">
        <authorList>
            <consortium name="RefSeq"/>
        </authorList>
    </citation>
    <scope>IDENTIFICATION</scope>
    <source>
        <tissue evidence="7 8">Total insect</tissue>
    </source>
</reference>
<dbReference type="InterPro" id="IPR009072">
    <property type="entry name" value="Histone-fold"/>
</dbReference>
<dbReference type="RefSeq" id="XP_034255709.1">
    <property type="nucleotide sequence ID" value="XM_034399818.1"/>
</dbReference>
<dbReference type="Gene3D" id="1.10.20.10">
    <property type="entry name" value="Histone, subunit A"/>
    <property type="match status" value="1"/>
</dbReference>
<evidence type="ECO:0000256" key="3">
    <source>
        <dbReference type="ARBA" id="ARBA00023163"/>
    </source>
</evidence>
<dbReference type="GeneID" id="117653852"/>
<dbReference type="RefSeq" id="XP_034255710.1">
    <property type="nucleotide sequence ID" value="XM_034399819.1"/>
</dbReference>
<evidence type="ECO:0000256" key="2">
    <source>
        <dbReference type="ARBA" id="ARBA00023015"/>
    </source>
</evidence>
<protein>
    <submittedName>
        <fullName evidence="7 8">Transcription initiation protein SPT3 homolog</fullName>
    </submittedName>
</protein>
<gene>
    <name evidence="7 8" type="primary">LOC117653852</name>
</gene>
<dbReference type="InterPro" id="IPR003195">
    <property type="entry name" value="TFIID_TAF13"/>
</dbReference>
<dbReference type="GO" id="GO:0006366">
    <property type="term" value="P:transcription by RNA polymerase II"/>
    <property type="evidence" value="ECO:0007669"/>
    <property type="project" value="InterPro"/>
</dbReference>
<accession>A0A6P9AE01</accession>
<keyword evidence="4" id="KW-0539">Nucleus</keyword>
<name>A0A6P9AE01_THRPL</name>
<dbReference type="OrthoDB" id="440760at2759"/>
<evidence type="ECO:0000313" key="6">
    <source>
        <dbReference type="Proteomes" id="UP000515158"/>
    </source>
</evidence>
<proteinExistence type="inferred from homology"/>
<keyword evidence="2" id="KW-0805">Transcription regulation</keyword>
<dbReference type="GO" id="GO:0046982">
    <property type="term" value="F:protein heterodimerization activity"/>
    <property type="evidence" value="ECO:0007669"/>
    <property type="project" value="InterPro"/>
</dbReference>
<dbReference type="Proteomes" id="UP000515158">
    <property type="component" value="Unplaced"/>
</dbReference>
<dbReference type="KEGG" id="tpal:117653852"/>
<evidence type="ECO:0000256" key="5">
    <source>
        <dbReference type="ARBA" id="ARBA00061274"/>
    </source>
</evidence>
<dbReference type="AlphaFoldDB" id="A0A6P9AE01"/>
<organism evidence="8">
    <name type="scientific">Thrips palmi</name>
    <name type="common">Melon thrips</name>
    <dbReference type="NCBI Taxonomy" id="161013"/>
    <lineage>
        <taxon>Eukaryota</taxon>
        <taxon>Metazoa</taxon>
        <taxon>Ecdysozoa</taxon>
        <taxon>Arthropoda</taxon>
        <taxon>Hexapoda</taxon>
        <taxon>Insecta</taxon>
        <taxon>Pterygota</taxon>
        <taxon>Neoptera</taxon>
        <taxon>Paraneoptera</taxon>
        <taxon>Thysanoptera</taxon>
        <taxon>Terebrantia</taxon>
        <taxon>Thripoidea</taxon>
        <taxon>Thripidae</taxon>
        <taxon>Thrips</taxon>
    </lineage>
</organism>
<evidence type="ECO:0000256" key="1">
    <source>
        <dbReference type="ARBA" id="ARBA00004123"/>
    </source>
</evidence>
<comment type="subcellular location">
    <subcellularLocation>
        <location evidence="1">Nucleus</location>
    </subcellularLocation>
</comment>
<dbReference type="CDD" id="cd22926">
    <property type="entry name" value="HFD_SPT3"/>
    <property type="match status" value="1"/>
</dbReference>
<dbReference type="PANTHER" id="PTHR11380">
    <property type="entry name" value="TRANSCRIPTION INITIATION FACTOR TFIID/SUPT3-RELATED"/>
    <property type="match status" value="1"/>
</dbReference>
<sequence>MSETEQIYLHEIQLMMHGCGDCAKPLQSTAKVVASIVQQQALNIAWRAEEQAIRRGFKTVTPRDIIFLMRNNPDKLRRLYSYLSVKEMRTNFTSLAGSDVMEAAGEEMEGDVSNFKGESAKKSRLASLRDMFTEIDTSGELIDSLNSPSLDPIRQKREQRADSMSQSLDPAGYFEFSNARRAAFVNSKLTQHRFLEWLTLGIDTSQGLAGEPHVTLPRISSPAIDILAYLAKETVAMLVDFALMVRQDSCGTFPGGPLRPLTLRPPSNSNTANVLEKLPITPAEIREALRRYWSPVFTQSAGLVRAGPPLSNQLMAC</sequence>
<evidence type="ECO:0000313" key="7">
    <source>
        <dbReference type="RefSeq" id="XP_034255709.1"/>
    </source>
</evidence>
<keyword evidence="3" id="KW-0804">Transcription</keyword>
<dbReference type="GO" id="GO:0003713">
    <property type="term" value="F:transcription coactivator activity"/>
    <property type="evidence" value="ECO:0007669"/>
    <property type="project" value="TreeGrafter"/>
</dbReference>
<evidence type="ECO:0000256" key="4">
    <source>
        <dbReference type="ARBA" id="ARBA00023242"/>
    </source>
</evidence>
<dbReference type="PANTHER" id="PTHR11380:SF16">
    <property type="entry name" value="TRANSCRIPTION INITIATION PROTEIN SPT3 HOMOLOG"/>
    <property type="match status" value="1"/>
</dbReference>
<evidence type="ECO:0000313" key="8">
    <source>
        <dbReference type="RefSeq" id="XP_034255710.1"/>
    </source>
</evidence>
<dbReference type="SUPFAM" id="SSF47113">
    <property type="entry name" value="Histone-fold"/>
    <property type="match status" value="1"/>
</dbReference>
<dbReference type="GO" id="GO:0005634">
    <property type="term" value="C:nucleus"/>
    <property type="evidence" value="ECO:0007669"/>
    <property type="project" value="UniProtKB-SubCell"/>
</dbReference>